<reference evidence="2" key="1">
    <citation type="journal article" date="2022" name="Mol. Ecol. Resour.">
        <title>The genomes of chicory, endive, great burdock and yacon provide insights into Asteraceae palaeo-polyploidization history and plant inulin production.</title>
        <authorList>
            <person name="Fan W."/>
            <person name="Wang S."/>
            <person name="Wang H."/>
            <person name="Wang A."/>
            <person name="Jiang F."/>
            <person name="Liu H."/>
            <person name="Zhao H."/>
            <person name="Xu D."/>
            <person name="Zhang Y."/>
        </authorList>
    </citation>
    <scope>NUCLEOTIDE SEQUENCE [LARGE SCALE GENOMIC DNA]</scope>
    <source>
        <strain evidence="2">cv. Punajuju</strain>
    </source>
</reference>
<gene>
    <name evidence="1" type="ORF">L2E82_49028</name>
</gene>
<sequence length="115" mass="12339">MHTTNLPLSAVREEGSDSTTTPVTTSAPTDLQHHLPLSQPIFLSLKYYIGTTNRHHQLDIGPSSIPLTAIALLAPPLSYGGLRELHRSLPSTPPILRSSLPSTPPSPIGDAFWIG</sequence>
<name>A0ACB8Z0T0_CICIN</name>
<keyword evidence="2" id="KW-1185">Reference proteome</keyword>
<accession>A0ACB8Z0T0</accession>
<dbReference type="Proteomes" id="UP001055811">
    <property type="component" value="Linkage Group LG09"/>
</dbReference>
<comment type="caution">
    <text evidence="1">The sequence shown here is derived from an EMBL/GenBank/DDBJ whole genome shotgun (WGS) entry which is preliminary data.</text>
</comment>
<dbReference type="EMBL" id="CM042017">
    <property type="protein sequence ID" value="KAI3690819.1"/>
    <property type="molecule type" value="Genomic_DNA"/>
</dbReference>
<proteinExistence type="predicted"/>
<reference evidence="1 2" key="2">
    <citation type="journal article" date="2022" name="Mol. Ecol. Resour.">
        <title>The genomes of chicory, endive, great burdock and yacon provide insights into Asteraceae paleo-polyploidization history and plant inulin production.</title>
        <authorList>
            <person name="Fan W."/>
            <person name="Wang S."/>
            <person name="Wang H."/>
            <person name="Wang A."/>
            <person name="Jiang F."/>
            <person name="Liu H."/>
            <person name="Zhao H."/>
            <person name="Xu D."/>
            <person name="Zhang Y."/>
        </authorList>
    </citation>
    <scope>NUCLEOTIDE SEQUENCE [LARGE SCALE GENOMIC DNA]</scope>
    <source>
        <strain evidence="2">cv. Punajuju</strain>
        <tissue evidence="1">Leaves</tissue>
    </source>
</reference>
<evidence type="ECO:0000313" key="2">
    <source>
        <dbReference type="Proteomes" id="UP001055811"/>
    </source>
</evidence>
<evidence type="ECO:0000313" key="1">
    <source>
        <dbReference type="EMBL" id="KAI3690819.1"/>
    </source>
</evidence>
<protein>
    <submittedName>
        <fullName evidence="1">Uncharacterized protein</fullName>
    </submittedName>
</protein>
<organism evidence="1 2">
    <name type="scientific">Cichorium intybus</name>
    <name type="common">Chicory</name>
    <dbReference type="NCBI Taxonomy" id="13427"/>
    <lineage>
        <taxon>Eukaryota</taxon>
        <taxon>Viridiplantae</taxon>
        <taxon>Streptophyta</taxon>
        <taxon>Embryophyta</taxon>
        <taxon>Tracheophyta</taxon>
        <taxon>Spermatophyta</taxon>
        <taxon>Magnoliopsida</taxon>
        <taxon>eudicotyledons</taxon>
        <taxon>Gunneridae</taxon>
        <taxon>Pentapetalae</taxon>
        <taxon>asterids</taxon>
        <taxon>campanulids</taxon>
        <taxon>Asterales</taxon>
        <taxon>Asteraceae</taxon>
        <taxon>Cichorioideae</taxon>
        <taxon>Cichorieae</taxon>
        <taxon>Cichoriinae</taxon>
        <taxon>Cichorium</taxon>
    </lineage>
</organism>